<dbReference type="EMBL" id="JAJAGO010000004">
    <property type="protein sequence ID" value="MCT2590333.1"/>
    <property type="molecule type" value="Genomic_DNA"/>
</dbReference>
<sequence>MSDIIRLAEDHLARARDDPHGRSAELVVHDGPLRQTVIALSCGAVLEEHNAPPAAGVHVLRGLVRLTGPAANRELGAGEVQSIPRERHGLEALDDSVVLLTTVTGI</sequence>
<dbReference type="SUPFAM" id="SSF51182">
    <property type="entry name" value="RmlC-like cupins"/>
    <property type="match status" value="1"/>
</dbReference>
<proteinExistence type="predicted"/>
<protein>
    <submittedName>
        <fullName evidence="1">Cupin</fullName>
    </submittedName>
</protein>
<gene>
    <name evidence="1" type="ORF">LHJ74_10490</name>
</gene>
<name>A0ABT2JR27_9ACTN</name>
<reference evidence="1 2" key="1">
    <citation type="submission" date="2021-10" db="EMBL/GenBank/DDBJ databases">
        <title>Streptomyces gossypii sp. nov., isolated from soil collected from cotton field.</title>
        <authorList>
            <person name="Ge X."/>
            <person name="Chen X."/>
            <person name="Liu W."/>
        </authorList>
    </citation>
    <scope>NUCLEOTIDE SEQUENCE [LARGE SCALE GENOMIC DNA]</scope>
    <source>
        <strain evidence="1 2">N2-109</strain>
    </source>
</reference>
<keyword evidence="2" id="KW-1185">Reference proteome</keyword>
<dbReference type="RefSeq" id="WP_260217638.1">
    <property type="nucleotide sequence ID" value="NZ_JAJAGO010000004.1"/>
</dbReference>
<evidence type="ECO:0000313" key="1">
    <source>
        <dbReference type="EMBL" id="MCT2590333.1"/>
    </source>
</evidence>
<organism evidence="1 2">
    <name type="scientific">Streptomyces gossypii</name>
    <dbReference type="NCBI Taxonomy" id="2883101"/>
    <lineage>
        <taxon>Bacteria</taxon>
        <taxon>Bacillati</taxon>
        <taxon>Actinomycetota</taxon>
        <taxon>Actinomycetes</taxon>
        <taxon>Kitasatosporales</taxon>
        <taxon>Streptomycetaceae</taxon>
        <taxon>Streptomyces</taxon>
    </lineage>
</organism>
<dbReference type="InterPro" id="IPR011051">
    <property type="entry name" value="RmlC_Cupin_sf"/>
</dbReference>
<dbReference type="InterPro" id="IPR014710">
    <property type="entry name" value="RmlC-like_jellyroll"/>
</dbReference>
<dbReference type="Gene3D" id="2.60.120.10">
    <property type="entry name" value="Jelly Rolls"/>
    <property type="match status" value="1"/>
</dbReference>
<accession>A0ABT2JR27</accession>
<comment type="caution">
    <text evidence="1">The sequence shown here is derived from an EMBL/GenBank/DDBJ whole genome shotgun (WGS) entry which is preliminary data.</text>
</comment>
<dbReference type="Proteomes" id="UP001156389">
    <property type="component" value="Unassembled WGS sequence"/>
</dbReference>
<evidence type="ECO:0000313" key="2">
    <source>
        <dbReference type="Proteomes" id="UP001156389"/>
    </source>
</evidence>